<organism evidence="1 2">
    <name type="scientific">Arabis nemorensis</name>
    <dbReference type="NCBI Taxonomy" id="586526"/>
    <lineage>
        <taxon>Eukaryota</taxon>
        <taxon>Viridiplantae</taxon>
        <taxon>Streptophyta</taxon>
        <taxon>Embryophyta</taxon>
        <taxon>Tracheophyta</taxon>
        <taxon>Spermatophyta</taxon>
        <taxon>Magnoliopsida</taxon>
        <taxon>eudicotyledons</taxon>
        <taxon>Gunneridae</taxon>
        <taxon>Pentapetalae</taxon>
        <taxon>rosids</taxon>
        <taxon>malvids</taxon>
        <taxon>Brassicales</taxon>
        <taxon>Brassicaceae</taxon>
        <taxon>Arabideae</taxon>
        <taxon>Arabis</taxon>
    </lineage>
</organism>
<protein>
    <recommendedName>
        <fullName evidence="3">B box-type domain-containing protein</fullName>
    </recommendedName>
</protein>
<name>A0A565AKZ1_9BRAS</name>
<reference evidence="1" key="1">
    <citation type="submission" date="2019-07" db="EMBL/GenBank/DDBJ databases">
        <authorList>
            <person name="Dittberner H."/>
        </authorList>
    </citation>
    <scope>NUCLEOTIDE SEQUENCE [LARGE SCALE GENOMIC DNA]</scope>
</reference>
<comment type="caution">
    <text evidence="1">The sequence shown here is derived from an EMBL/GenBank/DDBJ whole genome shotgun (WGS) entry which is preliminary data.</text>
</comment>
<dbReference type="PANTHER" id="PTHR31717:SF98">
    <property type="entry name" value="CCT MOTIF FAMILY PROTEIN"/>
    <property type="match status" value="1"/>
</dbReference>
<evidence type="ECO:0000313" key="1">
    <source>
        <dbReference type="EMBL" id="VVA90067.1"/>
    </source>
</evidence>
<dbReference type="Proteomes" id="UP000489600">
    <property type="component" value="Unassembled WGS sequence"/>
</dbReference>
<accession>A0A565AKZ1</accession>
<proteinExistence type="predicted"/>
<keyword evidence="2" id="KW-1185">Reference proteome</keyword>
<dbReference type="EMBL" id="CABITT030000001">
    <property type="protein sequence ID" value="VVA90067.1"/>
    <property type="molecule type" value="Genomic_DNA"/>
</dbReference>
<sequence length="297" mass="33622">MQIMVSPMCDHCTIERATVYCKTHLARVCLQCDRLLHSVTDDNPDHDHLRFLLCNICVSHTAAVQCLDKGLCLCQTCVSNANVISRFVFYNGSNKNSGDSYSPPPDLDLDSFSSTSFIDLNWGFPFVSLPLNNGDSSSFSGIIQNFDNYTKNYSDHQVPMLQPDYLGIPKDSPCLGFNSYESIKEDIENVWTNNFSGDEVVLDLKECFPGEDLILTELIDEIHNAETTTEAKEETNNNIGIFPNALVQLDSCGPSQLILTDEMLPWEDQTLAPNHRYDPRLREEAKKRYFAKKKKRK</sequence>
<evidence type="ECO:0008006" key="3">
    <source>
        <dbReference type="Google" id="ProtNLM"/>
    </source>
</evidence>
<dbReference type="PANTHER" id="PTHR31717">
    <property type="entry name" value="ZINC FINGER PROTEIN CONSTANS-LIKE 10"/>
    <property type="match status" value="1"/>
</dbReference>
<gene>
    <name evidence="1" type="ORF">ANE_LOCUS512</name>
</gene>
<dbReference type="OrthoDB" id="1063706at2759"/>
<evidence type="ECO:0000313" key="2">
    <source>
        <dbReference type="Proteomes" id="UP000489600"/>
    </source>
</evidence>
<dbReference type="AlphaFoldDB" id="A0A565AKZ1"/>